<comment type="caution">
    <text evidence="11">The sequence shown here is derived from an EMBL/GenBank/DDBJ whole genome shotgun (WGS) entry which is preliminary data.</text>
</comment>
<dbReference type="EMBL" id="MCBR01004667">
    <property type="protein sequence ID" value="RKF79444.1"/>
    <property type="molecule type" value="Genomic_DNA"/>
</dbReference>
<dbReference type="GO" id="GO:0030600">
    <property type="term" value="F:feruloyl esterase activity"/>
    <property type="evidence" value="ECO:0007669"/>
    <property type="project" value="UniProtKB-EC"/>
</dbReference>
<proteinExistence type="predicted"/>
<keyword evidence="10" id="KW-1133">Transmembrane helix</keyword>
<reference evidence="11 12" key="1">
    <citation type="journal article" date="2018" name="BMC Genomics">
        <title>Comparative genome analyses reveal sequence features reflecting distinct modes of host-adaptation between dicot and monocot powdery mildew.</title>
        <authorList>
            <person name="Wu Y."/>
            <person name="Ma X."/>
            <person name="Pan Z."/>
            <person name="Kale S.D."/>
            <person name="Song Y."/>
            <person name="King H."/>
            <person name="Zhang Q."/>
            <person name="Presley C."/>
            <person name="Deng X."/>
            <person name="Wei C.I."/>
            <person name="Xiao S."/>
        </authorList>
    </citation>
    <scope>NUCLEOTIDE SEQUENCE [LARGE SCALE GENOMIC DNA]</scope>
    <source>
        <strain evidence="11">UCSC1</strain>
    </source>
</reference>
<evidence type="ECO:0000256" key="5">
    <source>
        <dbReference type="ARBA" id="ARBA00022729"/>
    </source>
</evidence>
<keyword evidence="4" id="KW-0858">Xylan degradation</keyword>
<organism evidence="11 12">
    <name type="scientific">Golovinomyces cichoracearum</name>
    <dbReference type="NCBI Taxonomy" id="62708"/>
    <lineage>
        <taxon>Eukaryota</taxon>
        <taxon>Fungi</taxon>
        <taxon>Dikarya</taxon>
        <taxon>Ascomycota</taxon>
        <taxon>Pezizomycotina</taxon>
        <taxon>Leotiomycetes</taxon>
        <taxon>Erysiphales</taxon>
        <taxon>Erysiphaceae</taxon>
        <taxon>Golovinomyces</taxon>
    </lineage>
</organism>
<dbReference type="EC" id="3.1.1.73" evidence="2"/>
<evidence type="ECO:0000313" key="11">
    <source>
        <dbReference type="EMBL" id="RKF79444.1"/>
    </source>
</evidence>
<evidence type="ECO:0000256" key="4">
    <source>
        <dbReference type="ARBA" id="ARBA00022651"/>
    </source>
</evidence>
<dbReference type="GO" id="GO:0045493">
    <property type="term" value="P:xylan catabolic process"/>
    <property type="evidence" value="ECO:0007669"/>
    <property type="project" value="UniProtKB-KW"/>
</dbReference>
<gene>
    <name evidence="11" type="ORF">GcC1_046004</name>
</gene>
<dbReference type="Gene3D" id="3.40.50.1820">
    <property type="entry name" value="alpha/beta hydrolase"/>
    <property type="match status" value="1"/>
</dbReference>
<name>A0A420IY61_9PEZI</name>
<accession>A0A420IY61</accession>
<evidence type="ECO:0000256" key="8">
    <source>
        <dbReference type="ARBA" id="ARBA00023326"/>
    </source>
</evidence>
<comment type="subcellular location">
    <subcellularLocation>
        <location evidence="1">Secreted</location>
    </subcellularLocation>
</comment>
<evidence type="ECO:0000256" key="7">
    <source>
        <dbReference type="ARBA" id="ARBA00023277"/>
    </source>
</evidence>
<keyword evidence="10" id="KW-0472">Membrane</keyword>
<evidence type="ECO:0000256" key="10">
    <source>
        <dbReference type="SAM" id="Phobius"/>
    </source>
</evidence>
<dbReference type="AlphaFoldDB" id="A0A420IY61"/>
<evidence type="ECO:0000256" key="1">
    <source>
        <dbReference type="ARBA" id="ARBA00004613"/>
    </source>
</evidence>
<evidence type="ECO:0000256" key="2">
    <source>
        <dbReference type="ARBA" id="ARBA00013091"/>
    </source>
</evidence>
<dbReference type="SUPFAM" id="SSF53474">
    <property type="entry name" value="alpha/beta-Hydrolases"/>
    <property type="match status" value="1"/>
</dbReference>
<keyword evidence="5" id="KW-0732">Signal</keyword>
<keyword evidence="7" id="KW-0119">Carbohydrate metabolism</keyword>
<dbReference type="InterPro" id="IPR043595">
    <property type="entry name" value="FaeB/C/D"/>
</dbReference>
<dbReference type="InterPro" id="IPR029058">
    <property type="entry name" value="AB_hydrolase_fold"/>
</dbReference>
<dbReference type="Proteomes" id="UP000285405">
    <property type="component" value="Unassembled WGS sequence"/>
</dbReference>
<keyword evidence="6" id="KW-0378">Hydrolase</keyword>
<dbReference type="GO" id="GO:0005576">
    <property type="term" value="C:extracellular region"/>
    <property type="evidence" value="ECO:0007669"/>
    <property type="project" value="UniProtKB-SubCell"/>
</dbReference>
<keyword evidence="3" id="KW-0964">Secreted</keyword>
<evidence type="ECO:0000256" key="3">
    <source>
        <dbReference type="ARBA" id="ARBA00022525"/>
    </source>
</evidence>
<dbReference type="PANTHER" id="PTHR38050">
    <property type="match status" value="1"/>
</dbReference>
<comment type="catalytic activity">
    <reaction evidence="9">
        <text>feruloyl-polysaccharide + H2O = ferulate + polysaccharide.</text>
        <dbReference type="EC" id="3.1.1.73"/>
    </reaction>
</comment>
<keyword evidence="10" id="KW-0812">Transmembrane</keyword>
<evidence type="ECO:0000256" key="9">
    <source>
        <dbReference type="ARBA" id="ARBA00034075"/>
    </source>
</evidence>
<feature type="transmembrane region" description="Helical" evidence="10">
    <location>
        <begin position="49"/>
        <end position="70"/>
    </location>
</feature>
<dbReference type="PANTHER" id="PTHR38050:SF2">
    <property type="entry name" value="FERULOYL ESTERASE C-RELATED"/>
    <property type="match status" value="1"/>
</dbReference>
<sequence>MASMNGCPYTKVACFSLNTSPPWAMSTLVKSPLTLSRQRQSPSLLNQRLAALLLGAFILFFLLTTVAATLTSGCGCDLPVGQSPGAPSVQVPFQQSSGVNRTYLIHIPKNYNQNTPAPLVLNFHGRGRNNIYQEFLTGFSRPDWNPNAIVVYPQGINDRWQGDPESLNVDDVGFVSDLISSISHKYCLDSKRIYATAKSNGGSFVNQLACDFRLSTQIAAFAPVSAALYLPGVSEKNCSDYIRRSASFPCSPGRTEIPILEFHGLEDDTIPYYGGPRRGSCLISIPHWLEDWAKLQGYGPTFRNSSLFDGNVIKLEYAPGTKNEGIITHYAIKNWSHDWPSRNSTVDTLNTTFIDATPMIMAFFDKHLL</sequence>
<dbReference type="OrthoDB" id="424610at2759"/>
<evidence type="ECO:0000313" key="12">
    <source>
        <dbReference type="Proteomes" id="UP000285405"/>
    </source>
</evidence>
<evidence type="ECO:0000256" key="6">
    <source>
        <dbReference type="ARBA" id="ARBA00022801"/>
    </source>
</evidence>
<protein>
    <recommendedName>
        <fullName evidence="2">feruloyl esterase</fullName>
        <ecNumber evidence="2">3.1.1.73</ecNumber>
    </recommendedName>
</protein>
<keyword evidence="8" id="KW-0624">Polysaccharide degradation</keyword>